<proteinExistence type="predicted"/>
<evidence type="ECO:0000259" key="1">
    <source>
        <dbReference type="Pfam" id="PF12697"/>
    </source>
</evidence>
<dbReference type="GO" id="GO:0016787">
    <property type="term" value="F:hydrolase activity"/>
    <property type="evidence" value="ECO:0007669"/>
    <property type="project" value="UniProtKB-KW"/>
</dbReference>
<comment type="caution">
    <text evidence="2">The sequence shown here is derived from an EMBL/GenBank/DDBJ whole genome shotgun (WGS) entry which is preliminary data.</text>
</comment>
<dbReference type="Proteomes" id="UP000612585">
    <property type="component" value="Unassembled WGS sequence"/>
</dbReference>
<accession>A0A8J3Z2E0</accession>
<dbReference type="InterPro" id="IPR000073">
    <property type="entry name" value="AB_hydrolase_1"/>
</dbReference>
<evidence type="ECO:0000313" key="2">
    <source>
        <dbReference type="EMBL" id="GIJ53900.1"/>
    </source>
</evidence>
<dbReference type="InterPro" id="IPR029058">
    <property type="entry name" value="AB_hydrolase_fold"/>
</dbReference>
<dbReference type="EMBL" id="BOPG01000009">
    <property type="protein sequence ID" value="GIJ53900.1"/>
    <property type="molecule type" value="Genomic_DNA"/>
</dbReference>
<feature type="domain" description="AB hydrolase-1" evidence="1">
    <location>
        <begin position="163"/>
        <end position="361"/>
    </location>
</feature>
<dbReference type="Pfam" id="PF12697">
    <property type="entry name" value="Abhydrolase_6"/>
    <property type="match status" value="1"/>
</dbReference>
<dbReference type="RefSeq" id="WP_203988409.1">
    <property type="nucleotide sequence ID" value="NZ_BOPG01000009.1"/>
</dbReference>
<dbReference type="SUPFAM" id="SSF53474">
    <property type="entry name" value="alpha/beta-Hydrolases"/>
    <property type="match status" value="1"/>
</dbReference>
<dbReference type="AlphaFoldDB" id="A0A8J3Z2E0"/>
<protein>
    <submittedName>
        <fullName evidence="2">Alpha/beta hydrolase</fullName>
    </submittedName>
</protein>
<name>A0A8J3Z2E0_9ACTN</name>
<keyword evidence="3" id="KW-1185">Reference proteome</keyword>
<evidence type="ECO:0000313" key="3">
    <source>
        <dbReference type="Proteomes" id="UP000612585"/>
    </source>
</evidence>
<gene>
    <name evidence="2" type="ORF">Vau01_014160</name>
</gene>
<keyword evidence="2" id="KW-0378">Hydrolase</keyword>
<reference evidence="2" key="1">
    <citation type="submission" date="2021-01" db="EMBL/GenBank/DDBJ databases">
        <title>Whole genome shotgun sequence of Virgisporangium aurantiacum NBRC 16421.</title>
        <authorList>
            <person name="Komaki H."/>
            <person name="Tamura T."/>
        </authorList>
    </citation>
    <scope>NUCLEOTIDE SEQUENCE</scope>
    <source>
        <strain evidence="2">NBRC 16421</strain>
    </source>
</reference>
<dbReference type="Gene3D" id="3.40.50.1820">
    <property type="entry name" value="alpha/beta hydrolase"/>
    <property type="match status" value="1"/>
</dbReference>
<sequence length="377" mass="40166">MTAEALPLRRWPRRVGYGLAFGAAGLAVLLPSGTAGAGLFFATQVLTPARWYPLLVRSVDGSLIELSRTEDTERPIPLGLAWRGGHAILGDVVSVERNLVVREVTSVLRGELRPGLRAYTSGSIYEGDPRSVHGLPFTSVFVPGDLGHFPAWVLPGSDTWVIGVHGRGASRVEALRVLPTLAATGVTTMVISYRNDLGAPASPDGYYHLGATEWEDLKAAAAYAVSAGAKRIVLYGWSMGGAVALNALRHDAIPGVAGLILDCPVVDWSATLRMQAAQRRLPAPLTWSAMRLIEQRIGTKLASLDFRSYQPPVPTLVFLDGDDRVVDPSPTRAFAAASGAALIETTGGGHVRSWNVDPAGYEQRLAAFLGDPAGYRV</sequence>
<organism evidence="2 3">
    <name type="scientific">Virgisporangium aurantiacum</name>
    <dbReference type="NCBI Taxonomy" id="175570"/>
    <lineage>
        <taxon>Bacteria</taxon>
        <taxon>Bacillati</taxon>
        <taxon>Actinomycetota</taxon>
        <taxon>Actinomycetes</taxon>
        <taxon>Micromonosporales</taxon>
        <taxon>Micromonosporaceae</taxon>
        <taxon>Virgisporangium</taxon>
    </lineage>
</organism>